<dbReference type="GO" id="GO:0003700">
    <property type="term" value="F:DNA-binding transcription factor activity"/>
    <property type="evidence" value="ECO:0007669"/>
    <property type="project" value="InterPro"/>
</dbReference>
<comment type="similarity">
    <text evidence="2">Belongs to the Fur family.</text>
</comment>
<evidence type="ECO:0000256" key="2">
    <source>
        <dbReference type="ARBA" id="ARBA00007957"/>
    </source>
</evidence>
<dbReference type="Gene3D" id="1.10.10.10">
    <property type="entry name" value="Winged helix-like DNA-binding domain superfamily/Winged helix DNA-binding domain"/>
    <property type="match status" value="1"/>
</dbReference>
<dbReference type="InterPro" id="IPR036388">
    <property type="entry name" value="WH-like_DNA-bd_sf"/>
</dbReference>
<evidence type="ECO:0000256" key="9">
    <source>
        <dbReference type="ARBA" id="ARBA00023125"/>
    </source>
</evidence>
<reference evidence="11" key="1">
    <citation type="submission" date="2018-05" db="EMBL/GenBank/DDBJ databases">
        <authorList>
            <person name="Lanie J.A."/>
            <person name="Ng W.-L."/>
            <person name="Kazmierczak K.M."/>
            <person name="Andrzejewski T.M."/>
            <person name="Davidsen T.M."/>
            <person name="Wayne K.J."/>
            <person name="Tettelin H."/>
            <person name="Glass J.I."/>
            <person name="Rusch D."/>
            <person name="Podicherti R."/>
            <person name="Tsui H.-C.T."/>
            <person name="Winkler M.E."/>
        </authorList>
    </citation>
    <scope>NUCLEOTIDE SEQUENCE</scope>
</reference>
<evidence type="ECO:0000256" key="3">
    <source>
        <dbReference type="ARBA" id="ARBA00011738"/>
    </source>
</evidence>
<sequence>MANKPNQIFLETLRKEGLRFTRQRQAVWNEIQKSHEHRDAEEIYISIRNSGSKVSRATVYRTIEVLVNNRLLRKMDMGDGRNRFEPRLDDKHHDHIICLETGDIIEFYSDELEKLQETIAKDHGYELVRHVHQLFVKPLKK</sequence>
<dbReference type="InterPro" id="IPR036390">
    <property type="entry name" value="WH_DNA-bd_sf"/>
</dbReference>
<evidence type="ECO:0008006" key="12">
    <source>
        <dbReference type="Google" id="ProtNLM"/>
    </source>
</evidence>
<dbReference type="InterPro" id="IPR002481">
    <property type="entry name" value="FUR"/>
</dbReference>
<dbReference type="PANTHER" id="PTHR33202:SF2">
    <property type="entry name" value="FERRIC UPTAKE REGULATION PROTEIN"/>
    <property type="match status" value="1"/>
</dbReference>
<evidence type="ECO:0000256" key="1">
    <source>
        <dbReference type="ARBA" id="ARBA00004496"/>
    </source>
</evidence>
<dbReference type="SUPFAM" id="SSF46785">
    <property type="entry name" value="Winged helix' DNA-binding domain"/>
    <property type="match status" value="1"/>
</dbReference>
<dbReference type="AlphaFoldDB" id="A0A382YT21"/>
<dbReference type="Gene3D" id="3.30.1490.190">
    <property type="match status" value="1"/>
</dbReference>
<keyword evidence="7" id="KW-0862">Zinc</keyword>
<keyword evidence="5" id="KW-0678">Repressor</keyword>
<evidence type="ECO:0000256" key="5">
    <source>
        <dbReference type="ARBA" id="ARBA00022491"/>
    </source>
</evidence>
<protein>
    <recommendedName>
        <fullName evidence="12">Ferric uptake regulation protein</fullName>
    </recommendedName>
</protein>
<dbReference type="GO" id="GO:0005829">
    <property type="term" value="C:cytosol"/>
    <property type="evidence" value="ECO:0007669"/>
    <property type="project" value="TreeGrafter"/>
</dbReference>
<dbReference type="PANTHER" id="PTHR33202">
    <property type="entry name" value="ZINC UPTAKE REGULATION PROTEIN"/>
    <property type="match status" value="1"/>
</dbReference>
<dbReference type="CDD" id="cd07153">
    <property type="entry name" value="Fur_like"/>
    <property type="match status" value="1"/>
</dbReference>
<keyword evidence="9" id="KW-0238">DNA-binding</keyword>
<evidence type="ECO:0000256" key="6">
    <source>
        <dbReference type="ARBA" id="ARBA00022723"/>
    </source>
</evidence>
<comment type="subcellular location">
    <subcellularLocation>
        <location evidence="1">Cytoplasm</location>
    </subcellularLocation>
</comment>
<comment type="subunit">
    <text evidence="3">Homodimer.</text>
</comment>
<gene>
    <name evidence="11" type="ORF">METZ01_LOCUS439270</name>
</gene>
<proteinExistence type="inferred from homology"/>
<dbReference type="EMBL" id="UINC01178326">
    <property type="protein sequence ID" value="SVD86416.1"/>
    <property type="molecule type" value="Genomic_DNA"/>
</dbReference>
<evidence type="ECO:0000313" key="11">
    <source>
        <dbReference type="EMBL" id="SVD86416.1"/>
    </source>
</evidence>
<dbReference type="InterPro" id="IPR043135">
    <property type="entry name" value="Fur_C"/>
</dbReference>
<keyword evidence="6" id="KW-0479">Metal-binding</keyword>
<keyword evidence="10" id="KW-0804">Transcription</keyword>
<keyword evidence="8" id="KW-0805">Transcription regulation</keyword>
<evidence type="ECO:0000256" key="7">
    <source>
        <dbReference type="ARBA" id="ARBA00022833"/>
    </source>
</evidence>
<evidence type="ECO:0000256" key="4">
    <source>
        <dbReference type="ARBA" id="ARBA00022490"/>
    </source>
</evidence>
<evidence type="ECO:0000256" key="10">
    <source>
        <dbReference type="ARBA" id="ARBA00023163"/>
    </source>
</evidence>
<evidence type="ECO:0000256" key="8">
    <source>
        <dbReference type="ARBA" id="ARBA00023015"/>
    </source>
</evidence>
<organism evidence="11">
    <name type="scientific">marine metagenome</name>
    <dbReference type="NCBI Taxonomy" id="408172"/>
    <lineage>
        <taxon>unclassified sequences</taxon>
        <taxon>metagenomes</taxon>
        <taxon>ecological metagenomes</taxon>
    </lineage>
</organism>
<dbReference type="Pfam" id="PF01475">
    <property type="entry name" value="FUR"/>
    <property type="match status" value="1"/>
</dbReference>
<accession>A0A382YT21</accession>
<dbReference type="GO" id="GO:1900376">
    <property type="term" value="P:regulation of secondary metabolite biosynthetic process"/>
    <property type="evidence" value="ECO:0007669"/>
    <property type="project" value="TreeGrafter"/>
</dbReference>
<dbReference type="GO" id="GO:0045892">
    <property type="term" value="P:negative regulation of DNA-templated transcription"/>
    <property type="evidence" value="ECO:0007669"/>
    <property type="project" value="TreeGrafter"/>
</dbReference>
<dbReference type="GO" id="GO:0008270">
    <property type="term" value="F:zinc ion binding"/>
    <property type="evidence" value="ECO:0007669"/>
    <property type="project" value="TreeGrafter"/>
</dbReference>
<dbReference type="GO" id="GO:0000976">
    <property type="term" value="F:transcription cis-regulatory region binding"/>
    <property type="evidence" value="ECO:0007669"/>
    <property type="project" value="TreeGrafter"/>
</dbReference>
<keyword evidence="4" id="KW-0963">Cytoplasm</keyword>
<name>A0A382YT21_9ZZZZ</name>